<dbReference type="CDD" id="cd05121">
    <property type="entry name" value="ABC1_ADCK3-like"/>
    <property type="match status" value="1"/>
</dbReference>
<feature type="compositionally biased region" description="Basic and acidic residues" evidence="2">
    <location>
        <begin position="66"/>
        <end position="85"/>
    </location>
</feature>
<dbReference type="Pfam" id="PF03109">
    <property type="entry name" value="ABC1"/>
    <property type="match status" value="1"/>
</dbReference>
<gene>
    <name evidence="4" type="ORF">CHYS00102_LOCUS4416</name>
</gene>
<dbReference type="InterPro" id="IPR011009">
    <property type="entry name" value="Kinase-like_dom_sf"/>
</dbReference>
<organism evidence="4">
    <name type="scientific">Corethron hystrix</name>
    <dbReference type="NCBI Taxonomy" id="216773"/>
    <lineage>
        <taxon>Eukaryota</taxon>
        <taxon>Sar</taxon>
        <taxon>Stramenopiles</taxon>
        <taxon>Ochrophyta</taxon>
        <taxon>Bacillariophyta</taxon>
        <taxon>Coscinodiscophyceae</taxon>
        <taxon>Corethrophycidae</taxon>
        <taxon>Corethrales</taxon>
        <taxon>Corethraceae</taxon>
        <taxon>Corethron</taxon>
    </lineage>
</organism>
<name>A0A7S1B859_9STRA</name>
<evidence type="ECO:0000313" key="4">
    <source>
        <dbReference type="EMBL" id="CAD8877232.1"/>
    </source>
</evidence>
<dbReference type="GO" id="GO:0004672">
    <property type="term" value="F:protein kinase activity"/>
    <property type="evidence" value="ECO:0007669"/>
    <property type="project" value="InterPro"/>
</dbReference>
<dbReference type="GO" id="GO:0005524">
    <property type="term" value="F:ATP binding"/>
    <property type="evidence" value="ECO:0007669"/>
    <property type="project" value="InterPro"/>
</dbReference>
<proteinExistence type="inferred from homology"/>
<dbReference type="PANTHER" id="PTHR10566:SF117">
    <property type="entry name" value="UNUSUAL PROTEIN KINASE-RELATED"/>
    <property type="match status" value="1"/>
</dbReference>
<feature type="compositionally biased region" description="Basic residues" evidence="2">
    <location>
        <begin position="679"/>
        <end position="690"/>
    </location>
</feature>
<dbReference type="InterPro" id="IPR050154">
    <property type="entry name" value="UbiB_kinase"/>
</dbReference>
<sequence length="734" mass="80626">MMTWKSSNYGHGRRRTPLGFGFLLFLASGPVSAFAFTAVPSLARSAAAAAAAAASASLSSSSLRSTLDEPKTSSRSRRGDVREMSEQMSSIREQMMEDEDTRLMMDALRGRNINDDDSAAAGLEMRLSDVGETGGLATEYDPAGLKAFFRPRPLVAARRVGQVFSALSGYLGCVLKDALAGKMEDPEAEVNRVRVLRESITSLGPFFIKLGQALSIRPDILSPRSMVELQRLCDKVPSYPSDIAFDTIQRELGKSMDELYSDITPEPVAAASLGQVYKATLRETGDTVAVKVQRPGVLETVSLDLYLARELGLLLKKLPGGLASRLDAVALLDEFAYRFYQELDYNLECENGNKIREQMQVLPMVVIPKNYPTYTSRRVHTAQWVEGEKLSQSKADDVGALVNLGVIAYLTQLLEFGFFHADPHPGNMMRTPDGKLVILDFGLMTEVNENQKYGMIEAIAHLINRDYQEIGQDFINLDFIPKGTDTKPIVPALTKVFDAALAGGGAKSINFQELAADLAQITFDYPFRIPPYFALVIRAISVLEGIALVGNPQFAIIDEAYPYIARRLMTDSSPRLKAALTYMVYGRDGTFDAERVIDLLQALEKFTAVRDEGDGSAFKQDGMRGGRDMGTAGTFAGTKEVRSSPRHNASAAFLSPPFSSRRWTSATVWETKSTPSPKKTPRRTVAKRTGTRSARPFASSSPRRAPSSANFCWRRRWAPPTLWDGTPSTICCEA</sequence>
<evidence type="ECO:0000256" key="1">
    <source>
        <dbReference type="ARBA" id="ARBA00009670"/>
    </source>
</evidence>
<dbReference type="AlphaFoldDB" id="A0A7S1B859"/>
<dbReference type="SUPFAM" id="SSF56112">
    <property type="entry name" value="Protein kinase-like (PK-like)"/>
    <property type="match status" value="1"/>
</dbReference>
<feature type="region of interest" description="Disordered" evidence="2">
    <location>
        <begin position="669"/>
        <end position="708"/>
    </location>
</feature>
<reference evidence="4" key="1">
    <citation type="submission" date="2021-01" db="EMBL/GenBank/DDBJ databases">
        <authorList>
            <person name="Corre E."/>
            <person name="Pelletier E."/>
            <person name="Niang G."/>
            <person name="Scheremetjew M."/>
            <person name="Finn R."/>
            <person name="Kale V."/>
            <person name="Holt S."/>
            <person name="Cochrane G."/>
            <person name="Meng A."/>
            <person name="Brown T."/>
            <person name="Cohen L."/>
        </authorList>
    </citation>
    <scope>NUCLEOTIDE SEQUENCE</scope>
    <source>
        <strain evidence="4">308</strain>
    </source>
</reference>
<dbReference type="InterPro" id="IPR004147">
    <property type="entry name" value="ABC1_dom"/>
</dbReference>
<comment type="similarity">
    <text evidence="1">Belongs to the protein kinase superfamily. ADCK protein kinase family.</text>
</comment>
<dbReference type="EMBL" id="HBFR01006167">
    <property type="protein sequence ID" value="CAD8877232.1"/>
    <property type="molecule type" value="Transcribed_RNA"/>
</dbReference>
<evidence type="ECO:0000256" key="2">
    <source>
        <dbReference type="SAM" id="MobiDB-lite"/>
    </source>
</evidence>
<feature type="domain" description="Protein kinase" evidence="3">
    <location>
        <begin position="262"/>
        <end position="591"/>
    </location>
</feature>
<dbReference type="InterPro" id="IPR000719">
    <property type="entry name" value="Prot_kinase_dom"/>
</dbReference>
<dbReference type="PANTHER" id="PTHR10566">
    <property type="entry name" value="CHAPERONE-ACTIVITY OF BC1 COMPLEX CABC1 -RELATED"/>
    <property type="match status" value="1"/>
</dbReference>
<accession>A0A7S1B859</accession>
<feature type="compositionally biased region" description="Low complexity" evidence="2">
    <location>
        <begin position="692"/>
        <end position="708"/>
    </location>
</feature>
<feature type="region of interest" description="Disordered" evidence="2">
    <location>
        <begin position="61"/>
        <end position="93"/>
    </location>
</feature>
<protein>
    <recommendedName>
        <fullName evidence="3">Protein kinase domain-containing protein</fullName>
    </recommendedName>
</protein>
<evidence type="ECO:0000259" key="3">
    <source>
        <dbReference type="PROSITE" id="PS50011"/>
    </source>
</evidence>
<dbReference type="PROSITE" id="PS50011">
    <property type="entry name" value="PROTEIN_KINASE_DOM"/>
    <property type="match status" value="1"/>
</dbReference>